<feature type="compositionally biased region" description="Low complexity" evidence="2">
    <location>
        <begin position="191"/>
        <end position="202"/>
    </location>
</feature>
<evidence type="ECO:0000313" key="5">
    <source>
        <dbReference type="Proteomes" id="UP001316803"/>
    </source>
</evidence>
<protein>
    <recommendedName>
        <fullName evidence="3">DUF6590 domain-containing protein</fullName>
    </recommendedName>
</protein>
<dbReference type="Proteomes" id="UP001316803">
    <property type="component" value="Unassembled WGS sequence"/>
</dbReference>
<name>A0AAN8ETY4_9EURO</name>
<feature type="region of interest" description="Disordered" evidence="2">
    <location>
        <begin position="183"/>
        <end position="202"/>
    </location>
</feature>
<accession>A0AAN8ETY4</accession>
<reference evidence="4 5" key="1">
    <citation type="submission" date="2022-12" db="EMBL/GenBank/DDBJ databases">
        <title>Genomic features and morphological characterization of a novel Knufia sp. strain isolated from spacecraft assembly facility.</title>
        <authorList>
            <person name="Teixeira M."/>
            <person name="Chander A.M."/>
            <person name="Stajich J.E."/>
            <person name="Venkateswaran K."/>
        </authorList>
    </citation>
    <scope>NUCLEOTIDE SEQUENCE [LARGE SCALE GENOMIC DNA]</scope>
    <source>
        <strain evidence="4 5">FJI-L2-BK-P2</strain>
    </source>
</reference>
<evidence type="ECO:0000256" key="2">
    <source>
        <dbReference type="SAM" id="MobiDB-lite"/>
    </source>
</evidence>
<keyword evidence="5" id="KW-1185">Reference proteome</keyword>
<evidence type="ECO:0000256" key="1">
    <source>
        <dbReference type="SAM" id="Coils"/>
    </source>
</evidence>
<dbReference type="EMBL" id="JAKLMC020000011">
    <property type="protein sequence ID" value="KAK5953641.1"/>
    <property type="molecule type" value="Genomic_DNA"/>
</dbReference>
<sequence>MSEDGSHGLCKTYQDLLLECLSNSMNLGTDKILEHKNEVTALKAEIEHLKIKQDRIVEANRILVDMLELQLAQKEEELNDRSTCTNEPCEHKVLLEQLRLEHDDLVAMKPMLKAIVTDHEERTEEDEEDEERERSIWTDDDAGSRSDNDCDYSEESAINTSLLCWEGVCHICDSQWKAARLRKSQTDTPRSSPVSQSESVPQKSELTWAQVVKQGSKTRCTVNDSSMGFCTVVGCGCWKSTWHLPPPRNDLGWSSPEGCAVWKWAEAFCGNVAPEDAQAELTPTILDLAPVEHRPSSQPLTRHMDFTGNDDSSAKEAAVGTLKDETRTVTPTRRSYGAITGNGETRIHAGDHIGAYNDLRTTVSTACQEQSSWTRIGADVVSRVLASIVHSSFHIRWSPKPARSSDTSAQPVISDTVAATDRHVTSKGYQATEAPNIMTKTTESNLATEESASWVAQYTNFFAALGDAPCPIEDAGFSRRLHSGQAQPLTIRQRDKPHDAGHHLKPLRRAPAQDYAGPDSSVRETRSTATNSAALAQRLNNANNDSALTAEVPTALRAHDDSLVPHAEKIAGEQSLTGAYVPPPSGQYFNEKLGEDFRLYPGEHSRTLFRPGSVIAVFWHDNCGRSLTAPPADRSYQQSCISTIKGEKVYSHIRRFVIVQRRSKFMIGLPISTYSGKRLTDSERMAHATFYNLGGERRRLSDEQRFIKPTICVDLSVSGQTLSYNSRINYAKPYSIDHNIKIKYLGSVIDEDLRALLLSFRAEMFLSGDDEDSDTTVDS</sequence>
<feature type="region of interest" description="Disordered" evidence="2">
    <location>
        <begin position="295"/>
        <end position="318"/>
    </location>
</feature>
<gene>
    <name evidence="4" type="ORF">OHC33_005585</name>
</gene>
<dbReference type="InterPro" id="IPR046497">
    <property type="entry name" value="DUF6590"/>
</dbReference>
<organism evidence="4 5">
    <name type="scientific">Knufia fluminis</name>
    <dbReference type="NCBI Taxonomy" id="191047"/>
    <lineage>
        <taxon>Eukaryota</taxon>
        <taxon>Fungi</taxon>
        <taxon>Dikarya</taxon>
        <taxon>Ascomycota</taxon>
        <taxon>Pezizomycotina</taxon>
        <taxon>Eurotiomycetes</taxon>
        <taxon>Chaetothyriomycetidae</taxon>
        <taxon>Chaetothyriales</taxon>
        <taxon>Trichomeriaceae</taxon>
        <taxon>Knufia</taxon>
    </lineage>
</organism>
<feature type="region of interest" description="Disordered" evidence="2">
    <location>
        <begin position="484"/>
        <end position="530"/>
    </location>
</feature>
<feature type="region of interest" description="Disordered" evidence="2">
    <location>
        <begin position="117"/>
        <end position="150"/>
    </location>
</feature>
<keyword evidence="1" id="KW-0175">Coiled coil</keyword>
<feature type="coiled-coil region" evidence="1">
    <location>
        <begin position="32"/>
        <end position="77"/>
    </location>
</feature>
<dbReference type="AlphaFoldDB" id="A0AAN8ETY4"/>
<comment type="caution">
    <text evidence="4">The sequence shown here is derived from an EMBL/GenBank/DDBJ whole genome shotgun (WGS) entry which is preliminary data.</text>
</comment>
<feature type="compositionally biased region" description="Basic and acidic residues" evidence="2">
    <location>
        <begin position="492"/>
        <end position="502"/>
    </location>
</feature>
<feature type="compositionally biased region" description="Basic and acidic residues" evidence="2">
    <location>
        <begin position="132"/>
        <end position="148"/>
    </location>
</feature>
<evidence type="ECO:0000259" key="3">
    <source>
        <dbReference type="Pfam" id="PF20233"/>
    </source>
</evidence>
<feature type="domain" description="DUF6590" evidence="3">
    <location>
        <begin position="607"/>
        <end position="757"/>
    </location>
</feature>
<evidence type="ECO:0000313" key="4">
    <source>
        <dbReference type="EMBL" id="KAK5953641.1"/>
    </source>
</evidence>
<proteinExistence type="predicted"/>
<dbReference type="Pfam" id="PF20233">
    <property type="entry name" value="DUF6590"/>
    <property type="match status" value="1"/>
</dbReference>